<evidence type="ECO:0000256" key="20">
    <source>
        <dbReference type="SAM" id="MobiDB-lite"/>
    </source>
</evidence>
<feature type="transmembrane region" description="Helical" evidence="21">
    <location>
        <begin position="846"/>
        <end position="870"/>
    </location>
</feature>
<organism evidence="25 26">
    <name type="scientific">Penicillium coprophilum</name>
    <dbReference type="NCBI Taxonomy" id="36646"/>
    <lineage>
        <taxon>Eukaryota</taxon>
        <taxon>Fungi</taxon>
        <taxon>Dikarya</taxon>
        <taxon>Ascomycota</taxon>
        <taxon>Pezizomycotina</taxon>
        <taxon>Eurotiomycetes</taxon>
        <taxon>Eurotiomycetidae</taxon>
        <taxon>Eurotiales</taxon>
        <taxon>Aspergillaceae</taxon>
        <taxon>Penicillium</taxon>
    </lineage>
</organism>
<dbReference type="SMART" id="SM00388">
    <property type="entry name" value="HisKA"/>
    <property type="match status" value="1"/>
</dbReference>
<evidence type="ECO:0000256" key="9">
    <source>
        <dbReference type="ARBA" id="ARBA00022741"/>
    </source>
</evidence>
<feature type="domain" description="Response regulatory" evidence="24">
    <location>
        <begin position="1422"/>
        <end position="1542"/>
    </location>
</feature>
<dbReference type="Pfam" id="PF02518">
    <property type="entry name" value="HATPase_c"/>
    <property type="match status" value="1"/>
</dbReference>
<feature type="chain" id="PRO_5010725144" description="Mannan endo-1,6-alpha-mannosidase" evidence="22">
    <location>
        <begin position="20"/>
        <end position="1552"/>
    </location>
</feature>
<dbReference type="InterPro" id="IPR005467">
    <property type="entry name" value="His_kinase_dom"/>
</dbReference>
<comment type="caution">
    <text evidence="25">The sequence shown here is derived from an EMBL/GenBank/DDBJ whole genome shotgun (WGS) entry which is preliminary data.</text>
</comment>
<keyword evidence="7 21" id="KW-0812">Transmembrane</keyword>
<dbReference type="PROSITE" id="PS50110">
    <property type="entry name" value="RESPONSE_REGULATORY"/>
    <property type="match status" value="1"/>
</dbReference>
<keyword evidence="19" id="KW-0175">Coiled coil</keyword>
<dbReference type="InterPro" id="IPR036097">
    <property type="entry name" value="HisK_dim/P_sf"/>
</dbReference>
<feature type="region of interest" description="Disordered" evidence="20">
    <location>
        <begin position="397"/>
        <end position="425"/>
    </location>
</feature>
<dbReference type="CDD" id="cd17546">
    <property type="entry name" value="REC_hyHK_CKI1_RcsC-like"/>
    <property type="match status" value="1"/>
</dbReference>
<dbReference type="InterPro" id="IPR014480">
    <property type="entry name" value="Mannan-1_6-alpha_mannosidase"/>
</dbReference>
<evidence type="ECO:0000259" key="24">
    <source>
        <dbReference type="PROSITE" id="PS50110"/>
    </source>
</evidence>
<dbReference type="PRINTS" id="PR00344">
    <property type="entry name" value="BCTRLSENSOR"/>
</dbReference>
<reference evidence="26" key="1">
    <citation type="journal article" date="2017" name="Nat. Microbiol.">
        <title>Global analysis of biosynthetic gene clusters reveals vast potential of secondary metabolite production in Penicillium species.</title>
        <authorList>
            <person name="Nielsen J.C."/>
            <person name="Grijseels S."/>
            <person name="Prigent S."/>
            <person name="Ji B."/>
            <person name="Dainat J."/>
            <person name="Nielsen K.F."/>
            <person name="Frisvad J.C."/>
            <person name="Workman M."/>
            <person name="Nielsen J."/>
        </authorList>
    </citation>
    <scope>NUCLEOTIDE SEQUENCE [LARGE SCALE GENOMIC DNA]</scope>
    <source>
        <strain evidence="26">IBT 31321</strain>
    </source>
</reference>
<evidence type="ECO:0000256" key="16">
    <source>
        <dbReference type="ARBA" id="ARBA00023180"/>
    </source>
</evidence>
<feature type="region of interest" description="Disordered" evidence="20">
    <location>
        <begin position="1359"/>
        <end position="1379"/>
    </location>
</feature>
<dbReference type="SUPFAM" id="SSF52172">
    <property type="entry name" value="CheY-like"/>
    <property type="match status" value="1"/>
</dbReference>
<evidence type="ECO:0000256" key="22">
    <source>
        <dbReference type="SAM" id="SignalP"/>
    </source>
</evidence>
<dbReference type="STRING" id="36646.A0A1V6UZ03"/>
<keyword evidence="9" id="KW-0547">Nucleotide-binding</keyword>
<feature type="signal peptide" evidence="22">
    <location>
        <begin position="1"/>
        <end position="19"/>
    </location>
</feature>
<feature type="coiled-coil region" evidence="19">
    <location>
        <begin position="975"/>
        <end position="1016"/>
    </location>
</feature>
<keyword evidence="17" id="KW-0326">Glycosidase</keyword>
<dbReference type="InterPro" id="IPR003661">
    <property type="entry name" value="HisK_dim/P_dom"/>
</dbReference>
<dbReference type="InterPro" id="IPR036890">
    <property type="entry name" value="HATPase_C_sf"/>
</dbReference>
<evidence type="ECO:0008006" key="27">
    <source>
        <dbReference type="Google" id="ProtNLM"/>
    </source>
</evidence>
<evidence type="ECO:0000256" key="4">
    <source>
        <dbReference type="ARBA" id="ARBA00009699"/>
    </source>
</evidence>
<dbReference type="InterPro" id="IPR008928">
    <property type="entry name" value="6-hairpin_glycosidase_sf"/>
</dbReference>
<comment type="catalytic activity">
    <reaction evidence="1">
        <text>ATP + protein L-histidine = ADP + protein N-phospho-L-histidine.</text>
        <dbReference type="EC" id="2.7.13.3"/>
    </reaction>
</comment>
<dbReference type="Gene3D" id="1.10.287.130">
    <property type="match status" value="1"/>
</dbReference>
<accession>A0A1V6UZ03</accession>
<evidence type="ECO:0000256" key="19">
    <source>
        <dbReference type="SAM" id="Coils"/>
    </source>
</evidence>
<evidence type="ECO:0000256" key="12">
    <source>
        <dbReference type="ARBA" id="ARBA00022840"/>
    </source>
</evidence>
<evidence type="ECO:0000256" key="15">
    <source>
        <dbReference type="ARBA" id="ARBA00023136"/>
    </source>
</evidence>
<evidence type="ECO:0000256" key="3">
    <source>
        <dbReference type="ARBA" id="ARBA00004308"/>
    </source>
</evidence>
<gene>
    <name evidence="25" type="ORF">PENCOP_c003G08298</name>
</gene>
<dbReference type="FunFam" id="3.40.50.2300:FF:000289">
    <property type="entry name" value="Osmosensing histidine protein kinase SLN1"/>
    <property type="match status" value="1"/>
</dbReference>
<dbReference type="Pfam" id="PF00512">
    <property type="entry name" value="HisKA"/>
    <property type="match status" value="1"/>
</dbReference>
<dbReference type="SMART" id="SM00448">
    <property type="entry name" value="REC"/>
    <property type="match status" value="1"/>
</dbReference>
<evidence type="ECO:0000256" key="2">
    <source>
        <dbReference type="ARBA" id="ARBA00001452"/>
    </source>
</evidence>
<dbReference type="PANTHER" id="PTHR12145:SF37">
    <property type="entry name" value="MANNAN ENDO-1,6-ALPHA-MANNOSIDASE"/>
    <property type="match status" value="1"/>
</dbReference>
<dbReference type="GO" id="GO:0005886">
    <property type="term" value="C:plasma membrane"/>
    <property type="evidence" value="ECO:0007669"/>
    <property type="project" value="UniProtKB-ARBA"/>
</dbReference>
<feature type="transmembrane region" description="Helical" evidence="21">
    <location>
        <begin position="470"/>
        <end position="491"/>
    </location>
</feature>
<protein>
    <recommendedName>
        <fullName evidence="27">Mannan endo-1,6-alpha-mannosidase</fullName>
    </recommendedName>
</protein>
<comment type="catalytic activity">
    <reaction evidence="2">
        <text>Random hydrolysis of (1-&gt;6)-alpha-D-mannosidic linkages in unbranched (1-&gt;6)-mannans.</text>
        <dbReference type="EC" id="3.2.1.101"/>
    </reaction>
</comment>
<evidence type="ECO:0000256" key="1">
    <source>
        <dbReference type="ARBA" id="ARBA00000085"/>
    </source>
</evidence>
<evidence type="ECO:0000256" key="7">
    <source>
        <dbReference type="ARBA" id="ARBA00022692"/>
    </source>
</evidence>
<dbReference type="CDD" id="cd00082">
    <property type="entry name" value="HisKA"/>
    <property type="match status" value="1"/>
</dbReference>
<evidence type="ECO:0000313" key="25">
    <source>
        <dbReference type="EMBL" id="OQE43650.1"/>
    </source>
</evidence>
<dbReference type="GO" id="GO:0007234">
    <property type="term" value="P:osmosensory signaling via phosphorelay pathway"/>
    <property type="evidence" value="ECO:0007669"/>
    <property type="project" value="UniProtKB-ARBA"/>
</dbReference>
<feature type="modified residue" description="4-aspartylphosphate" evidence="18">
    <location>
        <position position="1477"/>
    </location>
</feature>
<keyword evidence="8 22" id="KW-0732">Signal</keyword>
<evidence type="ECO:0000256" key="18">
    <source>
        <dbReference type="PROSITE-ProRule" id="PRU00169"/>
    </source>
</evidence>
<keyword evidence="10" id="KW-0418">Kinase</keyword>
<dbReference type="EMBL" id="MDDG01000003">
    <property type="protein sequence ID" value="OQE43650.1"/>
    <property type="molecule type" value="Genomic_DNA"/>
</dbReference>
<dbReference type="PANTHER" id="PTHR12145">
    <property type="entry name" value="MANNAN ENDO-1,6-ALPHA-MANNOSIDASE DCW1"/>
    <property type="match status" value="1"/>
</dbReference>
<dbReference type="FunFam" id="1.50.10.20:FF:000006">
    <property type="entry name" value="Mannan endo-1,6-alpha-mannosidase"/>
    <property type="match status" value="1"/>
</dbReference>
<name>A0A1V6UZ03_9EURO</name>
<comment type="similarity">
    <text evidence="4">Belongs to the glycosyl hydrolase 76 family.</text>
</comment>
<feature type="compositionally biased region" description="Low complexity" evidence="20">
    <location>
        <begin position="1397"/>
        <end position="1413"/>
    </location>
</feature>
<evidence type="ECO:0000256" key="14">
    <source>
        <dbReference type="ARBA" id="ARBA00023012"/>
    </source>
</evidence>
<feature type="compositionally biased region" description="Basic and acidic residues" evidence="20">
    <location>
        <begin position="884"/>
        <end position="902"/>
    </location>
</feature>
<dbReference type="GO" id="GO:0000155">
    <property type="term" value="F:phosphorelay sensor kinase activity"/>
    <property type="evidence" value="ECO:0007669"/>
    <property type="project" value="InterPro"/>
</dbReference>
<dbReference type="InterPro" id="IPR004358">
    <property type="entry name" value="Sig_transdc_His_kin-like_C"/>
</dbReference>
<keyword evidence="6" id="KW-0808">Transferase</keyword>
<keyword evidence="26" id="KW-1185">Reference proteome</keyword>
<feature type="region of interest" description="Disordered" evidence="20">
    <location>
        <begin position="1397"/>
        <end position="1418"/>
    </location>
</feature>
<comment type="subcellular location">
    <subcellularLocation>
        <location evidence="3">Endomembrane system</location>
    </subcellularLocation>
</comment>
<feature type="region of interest" description="Disordered" evidence="20">
    <location>
        <begin position="884"/>
        <end position="908"/>
    </location>
</feature>
<feature type="domain" description="Histidine kinase" evidence="23">
    <location>
        <begin position="1023"/>
        <end position="1328"/>
    </location>
</feature>
<evidence type="ECO:0000256" key="11">
    <source>
        <dbReference type="ARBA" id="ARBA00022801"/>
    </source>
</evidence>
<dbReference type="SUPFAM" id="SSF48208">
    <property type="entry name" value="Six-hairpin glycosidases"/>
    <property type="match status" value="1"/>
</dbReference>
<dbReference type="Pfam" id="PF03663">
    <property type="entry name" value="Glyco_hydro_76"/>
    <property type="match status" value="1"/>
</dbReference>
<keyword evidence="13 21" id="KW-1133">Transmembrane helix</keyword>
<feature type="compositionally biased region" description="Polar residues" evidence="20">
    <location>
        <begin position="1212"/>
        <end position="1236"/>
    </location>
</feature>
<feature type="compositionally biased region" description="Polar residues" evidence="20">
    <location>
        <begin position="416"/>
        <end position="425"/>
    </location>
</feature>
<evidence type="ECO:0000256" key="6">
    <source>
        <dbReference type="ARBA" id="ARBA00022679"/>
    </source>
</evidence>
<proteinExistence type="inferred from homology"/>
<dbReference type="InterPro" id="IPR011006">
    <property type="entry name" value="CheY-like_superfamily"/>
</dbReference>
<dbReference type="Gene3D" id="3.40.50.2300">
    <property type="match status" value="1"/>
</dbReference>
<evidence type="ECO:0000259" key="23">
    <source>
        <dbReference type="PROSITE" id="PS50109"/>
    </source>
</evidence>
<evidence type="ECO:0000256" key="5">
    <source>
        <dbReference type="ARBA" id="ARBA00022553"/>
    </source>
</evidence>
<keyword evidence="14" id="KW-0902">Two-component regulatory system</keyword>
<evidence type="ECO:0000256" key="8">
    <source>
        <dbReference type="ARBA" id="ARBA00022729"/>
    </source>
</evidence>
<dbReference type="GO" id="GO:0009272">
    <property type="term" value="P:fungal-type cell wall biogenesis"/>
    <property type="evidence" value="ECO:0007669"/>
    <property type="project" value="TreeGrafter"/>
</dbReference>
<keyword evidence="16" id="KW-0325">Glycoprotein</keyword>
<dbReference type="SUPFAM" id="SSF55874">
    <property type="entry name" value="ATPase domain of HSP90 chaperone/DNA topoisomerase II/histidine kinase"/>
    <property type="match status" value="1"/>
</dbReference>
<dbReference type="Proteomes" id="UP000191500">
    <property type="component" value="Unassembled WGS sequence"/>
</dbReference>
<feature type="region of interest" description="Disordered" evidence="20">
    <location>
        <begin position="1212"/>
        <end position="1240"/>
    </location>
</feature>
<evidence type="ECO:0000256" key="17">
    <source>
        <dbReference type="ARBA" id="ARBA00023295"/>
    </source>
</evidence>
<dbReference type="GO" id="GO:0012505">
    <property type="term" value="C:endomembrane system"/>
    <property type="evidence" value="ECO:0007669"/>
    <property type="project" value="UniProtKB-SubCell"/>
</dbReference>
<dbReference type="GO" id="GO:0008496">
    <property type="term" value="F:mannan endo-1,6-alpha-mannosidase activity"/>
    <property type="evidence" value="ECO:0007669"/>
    <property type="project" value="UniProtKB-EC"/>
</dbReference>
<dbReference type="Gene3D" id="1.50.10.20">
    <property type="match status" value="1"/>
</dbReference>
<sequence>MFTNIPALAVTLLAGSAAAIDLKINDEQSIKNAAATAAFNTMSKYTSNSTGHIPGKLDGTWWLGAALFQTMIEYWYFTGDASNNKAVSQGMYWQRGENNYLPSNYSQYLGNDDQMAWGLAAMTAAELGYAEDSSMPSWLTLAEGVFKSQAARWDTESCDGGLRWQIWPYQSGYNKKDAVSNGGLFQLSARLAKYTKNTTYSDWAEKIWDWSASVPILNTAEWTIKDVVDVDSDCKKHQDIQWTHSYGEYISGAAYMYNLTNGETSKWKAGLDGLLNTSFHKFFPESYGGNIMVEISCEPSKTCTRDHEVYKGLFASDLAAVARMAPHTKSEILRRLQGSAVGAANQCSGGENGTICGEQWYKSKWDGVTGMETQMSATSLFTSNLVAFKHMNLATHNTSTSTSTSATQNTSSTPTETQSEASSSIKDNGGIWTSLRLIYPLIVIAIRQTSPSYLFVVLCDRMRIPIAVQLGLLVLLTAVSGVAVLAIATWFTTYNFVVDVESKGLELVATTKASQIASNLDLLETTCKTIATRILIQSALKRYYAGNNSDENWTNSIADVQSALGSRGYLDLYQAIIYSKNGHGGRMTLLNQTSDTAPDIALPYSYSNGTSVRLGNDGLGYPPSLYPNLTYQGGPGANDSAVVHPFPDYVLDLDSALLLGPLKVNNSFSLLSLTLPIVNNTSNTEIMGFITIVASAANLQGVVSSRDGLGNTGQVLLIGPSRQANIFPSSEQPATSTSGARVAGLSGAQVHYVFEPTPLPTQVSRHNGMSTDTPFVLSTYPMALQVMLQSYRSAGSAISDLSARNERGANVAVGAVRLQSTLAEWVLLVEETHAEAFSAVARLRKIILACVFGTAGAILLLVPLLTHWAVAPIRRLRAAAQKSVEPEITPHRPGSEPHRSEFEADDEQGDSFERIVEHMNEKSSPGTWAKRLRRPLGRFNSSATIHTAKTARGFQIPARVKERRHCVTDELTELTKTYNEMSDELTIQYNRLEERVAERTRELEKAKLAAETANESKTLFIANISHELKTPLNGILGMCAVCMGEEDLSRIKKSLQVVYQSGDLLLHLLNDLLTFSKNQIDQAIQIEEKEFKLSDVRAQLAIIFQNQVNEKNIDFSVNFVSGGVIEPKGTVCRENALERSYSGLGSTQSGRMADMVLWGDQHRILQVLINLVSNSLKFTPENGKVEVRICLVDEPLRLETHDPALKDTTRYNSRLRSHTGSSVNSSMQGTADTTEGQPKGQRVSLSNLRQLNFQFEVQDNGPGIPVRLHRRIFDPFVQGDLGLNRKYGGTGLGLSICAQLSRIMGGDILLDSEEGKGSLFTLKIPLGYVKEVPPSTHASSIPGSRTPSVLSLEDFSHAARTPSNHGSVRNEPPAPGFEKSEIQPRLVGLSQPFFTPTVPSSPASAPSNLSSKKSSSDTKRIRVLVAEDNTVNQEVVRRMLALEEVYDVTIVKDGQEAYDTVKSNMEKGDVFDLIFMDIQMPILDGLESTRLIRQMGYSAPIVALSAFAEESNIKDCMDCGMDMFISKPIRRPALKQVLSKFSTIIEETETGP</sequence>
<keyword evidence="5 18" id="KW-0597">Phosphoprotein</keyword>
<keyword evidence="11" id="KW-0378">Hydrolase</keyword>
<dbReference type="InterPro" id="IPR005198">
    <property type="entry name" value="Glyco_hydro_76"/>
</dbReference>
<dbReference type="GO" id="GO:0016052">
    <property type="term" value="P:carbohydrate catabolic process"/>
    <property type="evidence" value="ECO:0007669"/>
    <property type="project" value="InterPro"/>
</dbReference>
<dbReference type="SMART" id="SM00387">
    <property type="entry name" value="HATPase_c"/>
    <property type="match status" value="1"/>
</dbReference>
<dbReference type="InterPro" id="IPR001789">
    <property type="entry name" value="Sig_transdc_resp-reg_receiver"/>
</dbReference>
<keyword evidence="12" id="KW-0067">ATP-binding</keyword>
<dbReference type="FunFam" id="1.10.287.130:FF:000004">
    <property type="entry name" value="Ethylene receptor 1"/>
    <property type="match status" value="1"/>
</dbReference>
<evidence type="ECO:0000256" key="13">
    <source>
        <dbReference type="ARBA" id="ARBA00022989"/>
    </source>
</evidence>
<dbReference type="Pfam" id="PF00072">
    <property type="entry name" value="Response_reg"/>
    <property type="match status" value="1"/>
</dbReference>
<feature type="compositionally biased region" description="Low complexity" evidence="20">
    <location>
        <begin position="397"/>
        <end position="415"/>
    </location>
</feature>
<dbReference type="Gene3D" id="3.30.565.10">
    <property type="entry name" value="Histidine kinase-like ATPase, C-terminal domain"/>
    <property type="match status" value="1"/>
</dbReference>
<dbReference type="CDD" id="cd16922">
    <property type="entry name" value="HATPase_EvgS-ArcB-TorS-like"/>
    <property type="match status" value="1"/>
</dbReference>
<dbReference type="GO" id="GO:0005524">
    <property type="term" value="F:ATP binding"/>
    <property type="evidence" value="ECO:0007669"/>
    <property type="project" value="UniProtKB-KW"/>
</dbReference>
<keyword evidence="15 21" id="KW-0472">Membrane</keyword>
<evidence type="ECO:0000256" key="21">
    <source>
        <dbReference type="SAM" id="Phobius"/>
    </source>
</evidence>
<evidence type="ECO:0000256" key="10">
    <source>
        <dbReference type="ARBA" id="ARBA00022777"/>
    </source>
</evidence>
<dbReference type="PROSITE" id="PS50109">
    <property type="entry name" value="HIS_KIN"/>
    <property type="match status" value="1"/>
</dbReference>
<evidence type="ECO:0000313" key="26">
    <source>
        <dbReference type="Proteomes" id="UP000191500"/>
    </source>
</evidence>
<dbReference type="InterPro" id="IPR003594">
    <property type="entry name" value="HATPase_dom"/>
</dbReference>
<dbReference type="SUPFAM" id="SSF47384">
    <property type="entry name" value="Homodimeric domain of signal transducing histidine kinase"/>
    <property type="match status" value="1"/>
</dbReference>